<accession>A0A9J6ADP3</accession>
<proteinExistence type="predicted"/>
<organism evidence="1 2">
    <name type="scientific">Solanum commersonii</name>
    <name type="common">Commerson's wild potato</name>
    <name type="synonym">Commerson's nightshade</name>
    <dbReference type="NCBI Taxonomy" id="4109"/>
    <lineage>
        <taxon>Eukaryota</taxon>
        <taxon>Viridiplantae</taxon>
        <taxon>Streptophyta</taxon>
        <taxon>Embryophyta</taxon>
        <taxon>Tracheophyta</taxon>
        <taxon>Spermatophyta</taxon>
        <taxon>Magnoliopsida</taxon>
        <taxon>eudicotyledons</taxon>
        <taxon>Gunneridae</taxon>
        <taxon>Pentapetalae</taxon>
        <taxon>asterids</taxon>
        <taxon>lamiids</taxon>
        <taxon>Solanales</taxon>
        <taxon>Solanaceae</taxon>
        <taxon>Solanoideae</taxon>
        <taxon>Solaneae</taxon>
        <taxon>Solanum</taxon>
    </lineage>
</organism>
<dbReference type="EMBL" id="JACXVP010000002">
    <property type="protein sequence ID" value="KAG5622781.1"/>
    <property type="molecule type" value="Genomic_DNA"/>
</dbReference>
<evidence type="ECO:0000313" key="2">
    <source>
        <dbReference type="Proteomes" id="UP000824120"/>
    </source>
</evidence>
<comment type="caution">
    <text evidence="1">The sequence shown here is derived from an EMBL/GenBank/DDBJ whole genome shotgun (WGS) entry which is preliminary data.</text>
</comment>
<reference evidence="1 2" key="1">
    <citation type="submission" date="2020-09" db="EMBL/GenBank/DDBJ databases">
        <title>De no assembly of potato wild relative species, Solanum commersonii.</title>
        <authorList>
            <person name="Cho K."/>
        </authorList>
    </citation>
    <scope>NUCLEOTIDE SEQUENCE [LARGE SCALE GENOMIC DNA]</scope>
    <source>
        <strain evidence="1">LZ3.2</strain>
        <tissue evidence="1">Leaf</tissue>
    </source>
</reference>
<dbReference type="Proteomes" id="UP000824120">
    <property type="component" value="Chromosome 2"/>
</dbReference>
<name>A0A9J6ADP3_SOLCO</name>
<protein>
    <submittedName>
        <fullName evidence="1">Uncharacterized protein</fullName>
    </submittedName>
</protein>
<keyword evidence="2" id="KW-1185">Reference proteome</keyword>
<evidence type="ECO:0000313" key="1">
    <source>
        <dbReference type="EMBL" id="KAG5622781.1"/>
    </source>
</evidence>
<gene>
    <name evidence="1" type="ORF">H5410_007999</name>
</gene>
<sequence>MAGEMHCFDATSGEIVCVEVGEIVERVELVVVEAIHLSVEFALYCLEIWICNNDDSMLQVQKDAWTTKEKKGENPHEKLSTNTNCCGRCGQEGHN</sequence>
<dbReference type="AlphaFoldDB" id="A0A9J6ADP3"/>